<evidence type="ECO:0000256" key="2">
    <source>
        <dbReference type="ARBA" id="ARBA00022525"/>
    </source>
</evidence>
<dbReference type="Proteomes" id="UP000007110">
    <property type="component" value="Unassembled WGS sequence"/>
</dbReference>
<dbReference type="RefSeq" id="XP_792998.2">
    <property type="nucleotide sequence ID" value="XM_787905.4"/>
</dbReference>
<dbReference type="InterPro" id="IPR001073">
    <property type="entry name" value="C1q_dom"/>
</dbReference>
<dbReference type="PRINTS" id="PR00007">
    <property type="entry name" value="COMPLEMNTC1Q"/>
</dbReference>
<dbReference type="PANTHER" id="PTHR15427">
    <property type="entry name" value="EMILIN ELASTIN MICROFIBRIL INTERFACE-LOCATED PROTEIN ELASTIN MICROFIBRIL INTERFACER"/>
    <property type="match status" value="1"/>
</dbReference>
<feature type="signal peptide" evidence="6">
    <location>
        <begin position="1"/>
        <end position="25"/>
    </location>
</feature>
<dbReference type="GO" id="GO:0005576">
    <property type="term" value="C:extracellular region"/>
    <property type="evidence" value="ECO:0007669"/>
    <property type="project" value="UniProtKB-SubCell"/>
</dbReference>
<dbReference type="InterPro" id="IPR008160">
    <property type="entry name" value="Collagen"/>
</dbReference>
<reference evidence="9" key="1">
    <citation type="submission" date="2015-02" db="EMBL/GenBank/DDBJ databases">
        <title>Genome sequencing for Strongylocentrotus purpuratus.</title>
        <authorList>
            <person name="Murali S."/>
            <person name="Liu Y."/>
            <person name="Vee V."/>
            <person name="English A."/>
            <person name="Wang M."/>
            <person name="Skinner E."/>
            <person name="Han Y."/>
            <person name="Muzny D.M."/>
            <person name="Worley K.C."/>
            <person name="Gibbs R.A."/>
        </authorList>
    </citation>
    <scope>NUCLEOTIDE SEQUENCE</scope>
</reference>
<dbReference type="Pfam" id="PF01391">
    <property type="entry name" value="Collagen"/>
    <property type="match status" value="1"/>
</dbReference>
<keyword evidence="2" id="KW-0964">Secreted</keyword>
<dbReference type="InParanoid" id="A0A7M7RGY9"/>
<reference evidence="8" key="2">
    <citation type="submission" date="2021-01" db="UniProtKB">
        <authorList>
            <consortium name="EnsemblMetazoa"/>
        </authorList>
    </citation>
    <scope>IDENTIFICATION</scope>
</reference>
<dbReference type="OMA" id="HANKWTN"/>
<keyword evidence="3 6" id="KW-0732">Signal</keyword>
<name>A0A7M7RGY9_STRPU</name>
<dbReference type="Gene3D" id="2.60.120.40">
    <property type="match status" value="1"/>
</dbReference>
<evidence type="ECO:0000256" key="1">
    <source>
        <dbReference type="ARBA" id="ARBA00004613"/>
    </source>
</evidence>
<evidence type="ECO:0000256" key="3">
    <source>
        <dbReference type="ARBA" id="ARBA00022729"/>
    </source>
</evidence>
<dbReference type="InterPro" id="IPR050392">
    <property type="entry name" value="Collagen/C1q_domain"/>
</dbReference>
<evidence type="ECO:0000256" key="5">
    <source>
        <dbReference type="SAM" id="MobiDB-lite"/>
    </source>
</evidence>
<feature type="domain" description="C1q" evidence="7">
    <location>
        <begin position="167"/>
        <end position="303"/>
    </location>
</feature>
<feature type="compositionally biased region" description="Low complexity" evidence="5">
    <location>
        <begin position="67"/>
        <end position="88"/>
    </location>
</feature>
<proteinExistence type="predicted"/>
<evidence type="ECO:0000256" key="6">
    <source>
        <dbReference type="SAM" id="SignalP"/>
    </source>
</evidence>
<keyword evidence="4" id="KW-0176">Collagen</keyword>
<dbReference type="GeneID" id="588210"/>
<dbReference type="EnsemblMetazoa" id="XM_787905">
    <property type="protein sequence ID" value="XP_792998"/>
    <property type="gene ID" value="LOC588210"/>
</dbReference>
<dbReference type="PROSITE" id="PS50871">
    <property type="entry name" value="C1Q"/>
    <property type="match status" value="1"/>
</dbReference>
<dbReference type="KEGG" id="spu:588210"/>
<dbReference type="PANTHER" id="PTHR15427:SF52">
    <property type="entry name" value="C1Q DOMAIN-CONTAINING PROTEIN"/>
    <property type="match status" value="1"/>
</dbReference>
<dbReference type="InterPro" id="IPR008983">
    <property type="entry name" value="Tumour_necrosis_fac-like_dom"/>
</dbReference>
<feature type="compositionally biased region" description="Low complexity" evidence="5">
    <location>
        <begin position="141"/>
        <end position="152"/>
    </location>
</feature>
<organism evidence="8 9">
    <name type="scientific">Strongylocentrotus purpuratus</name>
    <name type="common">Purple sea urchin</name>
    <dbReference type="NCBI Taxonomy" id="7668"/>
    <lineage>
        <taxon>Eukaryota</taxon>
        <taxon>Metazoa</taxon>
        <taxon>Echinodermata</taxon>
        <taxon>Eleutherozoa</taxon>
        <taxon>Echinozoa</taxon>
        <taxon>Echinoidea</taxon>
        <taxon>Euechinoidea</taxon>
        <taxon>Echinacea</taxon>
        <taxon>Camarodonta</taxon>
        <taxon>Echinidea</taxon>
        <taxon>Strongylocentrotidae</taxon>
        <taxon>Strongylocentrotus</taxon>
    </lineage>
</organism>
<feature type="region of interest" description="Disordered" evidence="5">
    <location>
        <begin position="52"/>
        <end position="167"/>
    </location>
</feature>
<dbReference type="SMART" id="SM00110">
    <property type="entry name" value="C1Q"/>
    <property type="match status" value="1"/>
</dbReference>
<evidence type="ECO:0000313" key="8">
    <source>
        <dbReference type="EnsemblMetazoa" id="XP_792998"/>
    </source>
</evidence>
<protein>
    <recommendedName>
        <fullName evidence="7">C1q domain-containing protein</fullName>
    </recommendedName>
</protein>
<accession>A0A7M7RGY9</accession>
<evidence type="ECO:0000313" key="9">
    <source>
        <dbReference type="Proteomes" id="UP000007110"/>
    </source>
</evidence>
<dbReference type="OrthoDB" id="10062814at2759"/>
<evidence type="ECO:0000259" key="7">
    <source>
        <dbReference type="PROSITE" id="PS50871"/>
    </source>
</evidence>
<feature type="chain" id="PRO_5029843278" description="C1q domain-containing protein" evidence="6">
    <location>
        <begin position="26"/>
        <end position="303"/>
    </location>
</feature>
<dbReference type="AlphaFoldDB" id="A0A7M7RGY9"/>
<dbReference type="SUPFAM" id="SSF49842">
    <property type="entry name" value="TNF-like"/>
    <property type="match status" value="1"/>
</dbReference>
<sequence>MELGCFSLQSLLLSLGLVILGLTHGEGLGPTKRPLPGHDERGTCRECCERGLPGQQGNPGYPGVQGPAGLPGNHGNNGNNGPSGVQGPKGDAGPTGLTGSHGSKGDQGPIGLPGKRGQAGDPGIPGAPGKPNGAVNSQALGPRGPRGQPGTRGPKGEPGQGNRNSHALGRWSAFSFGSTNVVTASTHDDRILEFNHEFVNIGDDFDPERSVFTCHINGTYYFVMHANKWSNSRNLYIKLMKNGDMVTAIYEDAGYDYYDGISNSLLLHLRRGDRVWLQLHSNNEVYGGLAKMTTFSGWLVRED</sequence>
<evidence type="ECO:0000256" key="4">
    <source>
        <dbReference type="ARBA" id="ARBA00023119"/>
    </source>
</evidence>
<dbReference type="Pfam" id="PF00386">
    <property type="entry name" value="C1q"/>
    <property type="match status" value="1"/>
</dbReference>
<keyword evidence="9" id="KW-1185">Reference proteome</keyword>
<comment type="subcellular location">
    <subcellularLocation>
        <location evidence="1">Secreted</location>
    </subcellularLocation>
</comment>